<feature type="transmembrane region" description="Helical" evidence="1">
    <location>
        <begin position="6"/>
        <end position="37"/>
    </location>
</feature>
<keyword evidence="1" id="KW-0812">Transmembrane</keyword>
<accession>A0A7W0BW50</accession>
<dbReference type="Proteomes" id="UP000580891">
    <property type="component" value="Unassembled WGS sequence"/>
</dbReference>
<dbReference type="AlphaFoldDB" id="A0A7W0BW50"/>
<gene>
    <name evidence="2" type="ORF">HNQ85_002539</name>
</gene>
<evidence type="ECO:0000313" key="3">
    <source>
        <dbReference type="Proteomes" id="UP000580891"/>
    </source>
</evidence>
<name>A0A7W0BW50_9BACL</name>
<keyword evidence="1" id="KW-1133">Transmembrane helix</keyword>
<keyword evidence="1" id="KW-0472">Membrane</keyword>
<reference evidence="2 3" key="1">
    <citation type="submission" date="2020-07" db="EMBL/GenBank/DDBJ databases">
        <title>Genomic Encyclopedia of Type Strains, Phase IV (KMG-IV): sequencing the most valuable type-strain genomes for metagenomic binning, comparative biology and taxonomic classification.</title>
        <authorList>
            <person name="Goeker M."/>
        </authorList>
    </citation>
    <scope>NUCLEOTIDE SEQUENCE [LARGE SCALE GENOMIC DNA]</scope>
    <source>
        <strain evidence="2 3">DSM 25220</strain>
    </source>
</reference>
<keyword evidence="3" id="KW-1185">Reference proteome</keyword>
<evidence type="ECO:0000256" key="1">
    <source>
        <dbReference type="SAM" id="Phobius"/>
    </source>
</evidence>
<proteinExistence type="predicted"/>
<organism evidence="2 3">
    <name type="scientific">[Anoxybacillus] calidus</name>
    <dbReference type="NCBI Taxonomy" id="575178"/>
    <lineage>
        <taxon>Bacteria</taxon>
        <taxon>Bacillati</taxon>
        <taxon>Bacillota</taxon>
        <taxon>Bacilli</taxon>
        <taxon>Bacillales</taxon>
        <taxon>Anoxybacillaceae</taxon>
        <taxon>Paranoxybacillus</taxon>
    </lineage>
</organism>
<dbReference type="EMBL" id="JACDUU010000006">
    <property type="protein sequence ID" value="MBA2872230.1"/>
    <property type="molecule type" value="Genomic_DNA"/>
</dbReference>
<sequence>MNIVPILLLVSSVLLFLDFEGIGFFVDISTAAIGFIWGKFSKEHSKDKVLKIGIWGNAIWLTFLICWYSFIFYSWHQQP</sequence>
<comment type="caution">
    <text evidence="2">The sequence shown here is derived from an EMBL/GenBank/DDBJ whole genome shotgun (WGS) entry which is preliminary data.</text>
</comment>
<feature type="transmembrane region" description="Helical" evidence="1">
    <location>
        <begin position="49"/>
        <end position="75"/>
    </location>
</feature>
<protein>
    <submittedName>
        <fullName evidence="2">Uncharacterized protein</fullName>
    </submittedName>
</protein>
<evidence type="ECO:0000313" key="2">
    <source>
        <dbReference type="EMBL" id="MBA2872230.1"/>
    </source>
</evidence>